<evidence type="ECO:0000313" key="3">
    <source>
        <dbReference type="Proteomes" id="UP000290482"/>
    </source>
</evidence>
<dbReference type="KEGG" id="mob:NCTC10112_00099"/>
<sequence>MIKNNIKIDNNEREREREQSQLESNLSNKTKNKLTHNNKNKIVVWALFDDAASSYKNGIKQYFNKNSDNLKIEVHSIGINDIKFAESQYYFYHQIDLSITNFLLIKQLSALPKPDIILASPPCESWSGADCNGKITRSISSEGIWEVKNKQYYDERNKTCHPVKRRFFEQKERGRLVGECTIGGTITIIDYFKPKVWVIENPATSKIWEFQKNHWNFNNAYINKTYYSAYDENFSLKPTIFKSNIKLDLKKEHKKSNNEHMALGSYLVRSLIPKELVKDIIEQSLEKINI</sequence>
<name>A0A448ZVM8_METOS</name>
<proteinExistence type="predicted"/>
<evidence type="ECO:0008006" key="4">
    <source>
        <dbReference type="Google" id="ProtNLM"/>
    </source>
</evidence>
<organism evidence="2 3">
    <name type="scientific">Metamycoplasma orale</name>
    <name type="common">Mycoplasma orale</name>
    <dbReference type="NCBI Taxonomy" id="2121"/>
    <lineage>
        <taxon>Bacteria</taxon>
        <taxon>Bacillati</taxon>
        <taxon>Mycoplasmatota</taxon>
        <taxon>Mycoplasmoidales</taxon>
        <taxon>Metamycoplasmataceae</taxon>
        <taxon>Metamycoplasma</taxon>
    </lineage>
</organism>
<gene>
    <name evidence="2" type="ORF">NCTC10112_00099</name>
</gene>
<evidence type="ECO:0000256" key="1">
    <source>
        <dbReference type="SAM" id="MobiDB-lite"/>
    </source>
</evidence>
<dbReference type="EMBL" id="LR214940">
    <property type="protein sequence ID" value="VEU55212.1"/>
    <property type="molecule type" value="Genomic_DNA"/>
</dbReference>
<protein>
    <recommendedName>
        <fullName evidence="4">C-5 cytosine-specific DNA methylase</fullName>
    </recommendedName>
</protein>
<dbReference type="Gene3D" id="3.40.50.150">
    <property type="entry name" value="Vaccinia Virus protein VP39"/>
    <property type="match status" value="1"/>
</dbReference>
<dbReference type="InterPro" id="IPR029063">
    <property type="entry name" value="SAM-dependent_MTases_sf"/>
</dbReference>
<accession>A0A448ZVM8</accession>
<feature type="region of interest" description="Disordered" evidence="1">
    <location>
        <begin position="1"/>
        <end position="33"/>
    </location>
</feature>
<keyword evidence="3" id="KW-1185">Reference proteome</keyword>
<dbReference type="AlphaFoldDB" id="A0A448ZVM8"/>
<feature type="compositionally biased region" description="Basic and acidic residues" evidence="1">
    <location>
        <begin position="9"/>
        <end position="20"/>
    </location>
</feature>
<dbReference type="RefSeq" id="WP_232017756.1">
    <property type="nucleotide sequence ID" value="NZ_LR214940.1"/>
</dbReference>
<dbReference type="Proteomes" id="UP000290482">
    <property type="component" value="Chromosome"/>
</dbReference>
<reference evidence="2 3" key="1">
    <citation type="submission" date="2019-01" db="EMBL/GenBank/DDBJ databases">
        <authorList>
            <consortium name="Pathogen Informatics"/>
        </authorList>
    </citation>
    <scope>NUCLEOTIDE SEQUENCE [LARGE SCALE GENOMIC DNA]</scope>
    <source>
        <strain evidence="2 3">NCTC10112</strain>
    </source>
</reference>
<evidence type="ECO:0000313" key="2">
    <source>
        <dbReference type="EMBL" id="VEU55212.1"/>
    </source>
</evidence>
<dbReference type="SUPFAM" id="SSF53335">
    <property type="entry name" value="S-adenosyl-L-methionine-dependent methyltransferases"/>
    <property type="match status" value="1"/>
</dbReference>